<dbReference type="EMBL" id="JAANYN010000004">
    <property type="protein sequence ID" value="NHE57366.1"/>
    <property type="molecule type" value="Genomic_DNA"/>
</dbReference>
<accession>A0ABX0H687</accession>
<protein>
    <submittedName>
        <fullName evidence="1">Uncharacterized protein</fullName>
    </submittedName>
</protein>
<gene>
    <name evidence="1" type="ORF">G9Q97_11145</name>
</gene>
<sequence length="118" mass="13670">MQENWVLSWEEPISEKEFKNALPLIFEQKRKELAIFLSLYTKTEGAIAENIRLLSWEASVSIIKGSLWLGFNKVFYNACLNINETDQDKMKIDYEANSPVTKIILSGPYIPEREPDDI</sequence>
<evidence type="ECO:0000313" key="1">
    <source>
        <dbReference type="EMBL" id="NHE57366.1"/>
    </source>
</evidence>
<comment type="caution">
    <text evidence="1">The sequence shown here is derived from an EMBL/GenBank/DDBJ whole genome shotgun (WGS) entry which is preliminary data.</text>
</comment>
<keyword evidence="2" id="KW-1185">Reference proteome</keyword>
<reference evidence="1 2" key="1">
    <citation type="submission" date="2020-03" db="EMBL/GenBank/DDBJ databases">
        <title>Cyclobacterium plantarum sp. nov., a marine bacterium isolated from a coastal-marine wetland.</title>
        <authorList>
            <person name="Sanchez-Porro C."/>
            <person name="Ventosa A."/>
            <person name="Amoozegar M."/>
        </authorList>
    </citation>
    <scope>NUCLEOTIDE SEQUENCE [LARGE SCALE GENOMIC DNA]</scope>
    <source>
        <strain evidence="1 2">GBPx2</strain>
    </source>
</reference>
<organism evidence="1 2">
    <name type="scientific">Cyclobacterium plantarum</name>
    <dbReference type="NCBI Taxonomy" id="2716263"/>
    <lineage>
        <taxon>Bacteria</taxon>
        <taxon>Pseudomonadati</taxon>
        <taxon>Bacteroidota</taxon>
        <taxon>Cytophagia</taxon>
        <taxon>Cytophagales</taxon>
        <taxon>Cyclobacteriaceae</taxon>
        <taxon>Cyclobacterium</taxon>
    </lineage>
</organism>
<evidence type="ECO:0000313" key="2">
    <source>
        <dbReference type="Proteomes" id="UP000649799"/>
    </source>
</evidence>
<name>A0ABX0H687_9BACT</name>
<proteinExistence type="predicted"/>
<dbReference type="Proteomes" id="UP000649799">
    <property type="component" value="Unassembled WGS sequence"/>
</dbReference>
<dbReference type="RefSeq" id="WP_166146834.1">
    <property type="nucleotide sequence ID" value="NZ_JAANYN010000004.1"/>
</dbReference>